<dbReference type="Proteomes" id="UP000034182">
    <property type="component" value="Unassembled WGS sequence"/>
</dbReference>
<sequence>MPPAPPRRLEQHGPSRALARRSPELNGSSERRREQSNQRLFAESRAEEHPRRSGFSQQPLPSLPPPPVHQLAGSERERRRESERRLSVGPRELSSLRENVPIQPIGQALPSTRAYIHEENRATELARLNVVVVQRNNTIAEAQRQIEDLKDEVFHLKLATTGRLDDQSPSDLRNALQQKCEEFEKMREALGSRTEMTVALHNICNRQHGFLRAIGGSIYANDAEQKRQFEGWVGSNELYMAHVKRQVAFETNWEDMVRRANDEAMKEIERAAQQVAQQTAQQALPYREARTGPQALRESGDQHTEYDVKYAVEQLIQEATEELGTKPEASAGG</sequence>
<feature type="coiled-coil region" evidence="1">
    <location>
        <begin position="132"/>
        <end position="193"/>
    </location>
</feature>
<evidence type="ECO:0000313" key="4">
    <source>
        <dbReference type="Proteomes" id="UP000034182"/>
    </source>
</evidence>
<name>A0A0G2EGW4_9PEZI</name>
<accession>A0A0G2EGW4</accession>
<gene>
    <name evidence="3" type="ORF">UCDDS831_g03933</name>
</gene>
<reference evidence="3 4" key="2">
    <citation type="submission" date="2015-05" db="EMBL/GenBank/DDBJ databases">
        <title>Distinctive expansion of gene families associated with plant cell wall degradation and secondary metabolism in the genomes of grapevine trunk pathogens.</title>
        <authorList>
            <person name="Lawrence D.P."/>
            <person name="Travadon R."/>
            <person name="Rolshausen P.E."/>
            <person name="Baumgartner K."/>
        </authorList>
    </citation>
    <scope>NUCLEOTIDE SEQUENCE [LARGE SCALE GENOMIC DNA]</scope>
    <source>
        <strain evidence="3">DS831</strain>
    </source>
</reference>
<proteinExistence type="predicted"/>
<feature type="region of interest" description="Disordered" evidence="2">
    <location>
        <begin position="1"/>
        <end position="92"/>
    </location>
</feature>
<evidence type="ECO:0000256" key="2">
    <source>
        <dbReference type="SAM" id="MobiDB-lite"/>
    </source>
</evidence>
<dbReference type="AlphaFoldDB" id="A0A0G2EGW4"/>
<feature type="region of interest" description="Disordered" evidence="2">
    <location>
        <begin position="280"/>
        <end position="303"/>
    </location>
</feature>
<evidence type="ECO:0000313" key="3">
    <source>
        <dbReference type="EMBL" id="KKY22097.1"/>
    </source>
</evidence>
<evidence type="ECO:0000256" key="1">
    <source>
        <dbReference type="SAM" id="Coils"/>
    </source>
</evidence>
<feature type="compositionally biased region" description="Basic and acidic residues" evidence="2">
    <location>
        <begin position="29"/>
        <end position="51"/>
    </location>
</feature>
<keyword evidence="1" id="KW-0175">Coiled coil</keyword>
<feature type="compositionally biased region" description="Basic and acidic residues" evidence="2">
    <location>
        <begin position="74"/>
        <end position="86"/>
    </location>
</feature>
<reference evidence="3 4" key="1">
    <citation type="submission" date="2015-03" db="EMBL/GenBank/DDBJ databases">
        <authorList>
            <person name="Morales-Cruz A."/>
            <person name="Amrine K.C."/>
            <person name="Cantu D."/>
        </authorList>
    </citation>
    <scope>NUCLEOTIDE SEQUENCE [LARGE SCALE GENOMIC DNA]</scope>
    <source>
        <strain evidence="3">DS831</strain>
    </source>
</reference>
<comment type="caution">
    <text evidence="3">The sequence shown here is derived from an EMBL/GenBank/DDBJ whole genome shotgun (WGS) entry which is preliminary data.</text>
</comment>
<organism evidence="3 4">
    <name type="scientific">Diplodia seriata</name>
    <dbReference type="NCBI Taxonomy" id="420778"/>
    <lineage>
        <taxon>Eukaryota</taxon>
        <taxon>Fungi</taxon>
        <taxon>Dikarya</taxon>
        <taxon>Ascomycota</taxon>
        <taxon>Pezizomycotina</taxon>
        <taxon>Dothideomycetes</taxon>
        <taxon>Dothideomycetes incertae sedis</taxon>
        <taxon>Botryosphaeriales</taxon>
        <taxon>Botryosphaeriaceae</taxon>
        <taxon>Diplodia</taxon>
    </lineage>
</organism>
<dbReference type="EMBL" id="LAQI01000079">
    <property type="protein sequence ID" value="KKY22097.1"/>
    <property type="molecule type" value="Genomic_DNA"/>
</dbReference>
<protein>
    <submittedName>
        <fullName evidence="3">Uncharacterized protein</fullName>
    </submittedName>
</protein>